<evidence type="ECO:0000256" key="1">
    <source>
        <dbReference type="SAM" id="Phobius"/>
    </source>
</evidence>
<dbReference type="AlphaFoldDB" id="A0A0S6UCA0"/>
<protein>
    <submittedName>
        <fullName evidence="2">Uncharacterized protein</fullName>
    </submittedName>
</protein>
<reference evidence="2" key="1">
    <citation type="journal article" date="2014" name="Gene">
        <title>Genome-guided analysis of transformation efficiency and carbon dioxide assimilation by Moorella thermoacetica Y72.</title>
        <authorList>
            <person name="Tsukahara K."/>
            <person name="Kita A."/>
            <person name="Nakashimada Y."/>
            <person name="Hoshino T."/>
            <person name="Murakami K."/>
        </authorList>
    </citation>
    <scope>NUCLEOTIDE SEQUENCE [LARGE SCALE GENOMIC DNA]</scope>
    <source>
        <strain evidence="2">Y72</strain>
    </source>
</reference>
<dbReference type="Proteomes" id="UP000063718">
    <property type="component" value="Unassembled WGS sequence"/>
</dbReference>
<gene>
    <name evidence="2" type="ORF">MTY_0576</name>
</gene>
<keyword evidence="1" id="KW-0472">Membrane</keyword>
<organism evidence="2">
    <name type="scientific">Moorella thermoacetica Y72</name>
    <dbReference type="NCBI Taxonomy" id="1325331"/>
    <lineage>
        <taxon>Bacteria</taxon>
        <taxon>Bacillati</taxon>
        <taxon>Bacillota</taxon>
        <taxon>Clostridia</taxon>
        <taxon>Neomoorellales</taxon>
        <taxon>Neomoorellaceae</taxon>
        <taxon>Neomoorella</taxon>
    </lineage>
</organism>
<accession>A0A0S6UCA0</accession>
<feature type="transmembrane region" description="Helical" evidence="1">
    <location>
        <begin position="74"/>
        <end position="97"/>
    </location>
</feature>
<name>A0A0S6UCA0_NEOTH</name>
<dbReference type="EMBL" id="DF238840">
    <property type="protein sequence ID" value="GAF25246.1"/>
    <property type="molecule type" value="Genomic_DNA"/>
</dbReference>
<keyword evidence="1" id="KW-1133">Transmembrane helix</keyword>
<keyword evidence="1" id="KW-0812">Transmembrane</keyword>
<feature type="transmembrane region" description="Helical" evidence="1">
    <location>
        <begin position="41"/>
        <end position="62"/>
    </location>
</feature>
<sequence>MAGCRPCLTIAGVSRPDECFLPPARHQQAVFRYRRKDKTALGVLLMIALIILAFLVIAYLDAPALWQKKEWRELAVMGIVWSLGLALSLGLAFHLPVPSPAKMLARFFGPVTSWLTRLIG</sequence>
<proteinExistence type="predicted"/>
<evidence type="ECO:0000313" key="2">
    <source>
        <dbReference type="EMBL" id="GAF25246.1"/>
    </source>
</evidence>